<dbReference type="AlphaFoldDB" id="G7UV44"/>
<dbReference type="KEGG" id="psd:DSC_08365"/>
<evidence type="ECO:0000313" key="2">
    <source>
        <dbReference type="Proteomes" id="UP000005870"/>
    </source>
</evidence>
<keyword evidence="2" id="KW-1185">Reference proteome</keyword>
<proteinExistence type="predicted"/>
<organism evidence="1 2">
    <name type="scientific">Pseudoxanthomonas spadix (strain BD-a59)</name>
    <dbReference type="NCBI Taxonomy" id="1045855"/>
    <lineage>
        <taxon>Bacteria</taxon>
        <taxon>Pseudomonadati</taxon>
        <taxon>Pseudomonadota</taxon>
        <taxon>Gammaproteobacteria</taxon>
        <taxon>Lysobacterales</taxon>
        <taxon>Lysobacteraceae</taxon>
        <taxon>Pseudoxanthomonas</taxon>
    </lineage>
</organism>
<gene>
    <name evidence="1" type="ordered locus">DSC_08365</name>
</gene>
<dbReference type="EMBL" id="CP003093">
    <property type="protein sequence ID" value="AER56324.1"/>
    <property type="molecule type" value="Genomic_DNA"/>
</dbReference>
<dbReference type="HOGENOM" id="CLU_2247832_0_0_6"/>
<reference evidence="1 2" key="1">
    <citation type="journal article" date="2012" name="J. Bacteriol.">
        <title>Complete Genome Sequence of the BTEX-Degrading Bacterium Pseudoxanthomonas spadix BD-a59.</title>
        <authorList>
            <person name="Lee S.H."/>
            <person name="Jin H.M."/>
            <person name="Lee H.J."/>
            <person name="Kim J.M."/>
            <person name="Jeon C.O."/>
        </authorList>
    </citation>
    <scope>NUCLEOTIDE SEQUENCE [LARGE SCALE GENOMIC DNA]</scope>
    <source>
        <strain evidence="1 2">BD-a59</strain>
    </source>
</reference>
<name>G7UV44_PSEUP</name>
<protein>
    <submittedName>
        <fullName evidence="1">Uncharacterized protein</fullName>
    </submittedName>
</protein>
<evidence type="ECO:0000313" key="1">
    <source>
        <dbReference type="EMBL" id="AER56324.1"/>
    </source>
</evidence>
<sequence>MRACAVLRTLGLADRTGHICKREIPSMSHVAIPAATGTEIVPAIMGIGPVPVTGPMLQTAGWPLDELDLMTGTIATDGAGGHAGDMAASTPNRCGQLRFPAVPR</sequence>
<accession>G7UV44</accession>
<dbReference type="Proteomes" id="UP000005870">
    <property type="component" value="Chromosome"/>
</dbReference>
<dbReference type="STRING" id="1045855.DSC_08365"/>